<dbReference type="Proteomes" id="UP000601435">
    <property type="component" value="Unassembled WGS sequence"/>
</dbReference>
<protein>
    <submittedName>
        <fullName evidence="3">Wdr65 protein</fullName>
    </submittedName>
</protein>
<proteinExistence type="predicted"/>
<accession>A0A813CAA1</accession>
<evidence type="ECO:0000256" key="1">
    <source>
        <dbReference type="SAM" id="Coils"/>
    </source>
</evidence>
<feature type="region of interest" description="Disordered" evidence="2">
    <location>
        <begin position="145"/>
        <end position="166"/>
    </location>
</feature>
<keyword evidence="1" id="KW-0175">Coiled coil</keyword>
<evidence type="ECO:0000313" key="3">
    <source>
        <dbReference type="EMBL" id="CAE7939200.1"/>
    </source>
</evidence>
<keyword evidence="4" id="KW-1185">Reference proteome</keyword>
<evidence type="ECO:0000256" key="2">
    <source>
        <dbReference type="SAM" id="MobiDB-lite"/>
    </source>
</evidence>
<feature type="coiled-coil region" evidence="1">
    <location>
        <begin position="88"/>
        <end position="122"/>
    </location>
</feature>
<organism evidence="3 4">
    <name type="scientific">Symbiodinium necroappetens</name>
    <dbReference type="NCBI Taxonomy" id="1628268"/>
    <lineage>
        <taxon>Eukaryota</taxon>
        <taxon>Sar</taxon>
        <taxon>Alveolata</taxon>
        <taxon>Dinophyceae</taxon>
        <taxon>Suessiales</taxon>
        <taxon>Symbiodiniaceae</taxon>
        <taxon>Symbiodinium</taxon>
    </lineage>
</organism>
<feature type="region of interest" description="Disordered" evidence="2">
    <location>
        <begin position="1"/>
        <end position="26"/>
    </location>
</feature>
<evidence type="ECO:0000313" key="4">
    <source>
        <dbReference type="Proteomes" id="UP000601435"/>
    </source>
</evidence>
<gene>
    <name evidence="3" type="primary">Wdr65</name>
    <name evidence="3" type="ORF">SNEC2469_LOCUS33433</name>
</gene>
<feature type="compositionally biased region" description="Basic and acidic residues" evidence="2">
    <location>
        <begin position="1"/>
        <end position="15"/>
    </location>
</feature>
<dbReference type="AlphaFoldDB" id="A0A813CAA1"/>
<dbReference type="EMBL" id="CAJNJA010088142">
    <property type="protein sequence ID" value="CAE7939200.1"/>
    <property type="molecule type" value="Genomic_DNA"/>
</dbReference>
<reference evidence="3" key="1">
    <citation type="submission" date="2021-02" db="EMBL/GenBank/DDBJ databases">
        <authorList>
            <person name="Dougan E. K."/>
            <person name="Rhodes N."/>
            <person name="Thang M."/>
            <person name="Chan C."/>
        </authorList>
    </citation>
    <scope>NUCLEOTIDE SEQUENCE</scope>
</reference>
<name>A0A813CAA1_9DINO</name>
<dbReference type="OrthoDB" id="437061at2759"/>
<sequence>MADAFKLEQPKEAPARTKARQRRTDLRRRVDAAVTTMMEGYAAAVEACKVGSSSERAVNAYVQSTYEAAMARAADELRRIGGELALARRAEERRLDRLQSYRKELEDELEAVEENVNTISRTNQAAWLLTSALDTPEKLAEETWARRRRRPHAGAQPESKRLQLPWSEGVFRQGGNAVLEGKGPF</sequence>
<comment type="caution">
    <text evidence="3">The sequence shown here is derived from an EMBL/GenBank/DDBJ whole genome shotgun (WGS) entry which is preliminary data.</text>
</comment>